<protein>
    <recommendedName>
        <fullName evidence="4">DUF2970 domain-containing protein</fullName>
    </recommendedName>
</protein>
<sequence>MRNPTGTPRQLDDLVALVATLVVTLRWSIAALVLGTRSRRGQRGAVELTTVLLLAGGIAAATLLVVEILTGKVTDLASGIPTQ</sequence>
<feature type="transmembrane region" description="Helical" evidence="1">
    <location>
        <begin position="46"/>
        <end position="66"/>
    </location>
</feature>
<evidence type="ECO:0008006" key="4">
    <source>
        <dbReference type="Google" id="ProtNLM"/>
    </source>
</evidence>
<reference evidence="2 3" key="1">
    <citation type="submission" date="2023-08" db="EMBL/GenBank/DDBJ databases">
        <title>Nocardioides seae sp. nov., a bacterium isolated from a soil.</title>
        <authorList>
            <person name="Wang X."/>
        </authorList>
    </citation>
    <scope>NUCLEOTIDE SEQUENCE [LARGE SCALE GENOMIC DNA]</scope>
    <source>
        <strain evidence="2 3">YZH12</strain>
    </source>
</reference>
<evidence type="ECO:0000256" key="1">
    <source>
        <dbReference type="SAM" id="Phobius"/>
    </source>
</evidence>
<keyword evidence="1" id="KW-1133">Transmembrane helix</keyword>
<dbReference type="EMBL" id="JAVYII010000008">
    <property type="protein sequence ID" value="MDT9594883.1"/>
    <property type="molecule type" value="Genomic_DNA"/>
</dbReference>
<keyword evidence="3" id="KW-1185">Reference proteome</keyword>
<proteinExistence type="predicted"/>
<accession>A0ABU3Q035</accession>
<evidence type="ECO:0000313" key="3">
    <source>
        <dbReference type="Proteomes" id="UP001268542"/>
    </source>
</evidence>
<organism evidence="2 3">
    <name type="scientific">Nocardioides imazamoxiresistens</name>
    <dbReference type="NCBI Taxonomy" id="3231893"/>
    <lineage>
        <taxon>Bacteria</taxon>
        <taxon>Bacillati</taxon>
        <taxon>Actinomycetota</taxon>
        <taxon>Actinomycetes</taxon>
        <taxon>Propionibacteriales</taxon>
        <taxon>Nocardioidaceae</taxon>
        <taxon>Nocardioides</taxon>
    </lineage>
</organism>
<name>A0ABU3Q035_9ACTN</name>
<keyword evidence="1" id="KW-0812">Transmembrane</keyword>
<dbReference type="RefSeq" id="WP_315735085.1">
    <property type="nucleotide sequence ID" value="NZ_JAVYII010000008.1"/>
</dbReference>
<comment type="caution">
    <text evidence="2">The sequence shown here is derived from an EMBL/GenBank/DDBJ whole genome shotgun (WGS) entry which is preliminary data.</text>
</comment>
<gene>
    <name evidence="2" type="ORF">RDV89_17475</name>
</gene>
<feature type="transmembrane region" description="Helical" evidence="1">
    <location>
        <begin position="14"/>
        <end position="34"/>
    </location>
</feature>
<dbReference type="Proteomes" id="UP001268542">
    <property type="component" value="Unassembled WGS sequence"/>
</dbReference>
<keyword evidence="1" id="KW-0472">Membrane</keyword>
<evidence type="ECO:0000313" key="2">
    <source>
        <dbReference type="EMBL" id="MDT9594883.1"/>
    </source>
</evidence>